<dbReference type="Pfam" id="PF00132">
    <property type="entry name" value="Hexapep"/>
    <property type="match status" value="1"/>
</dbReference>
<dbReference type="PROSITE" id="PS00101">
    <property type="entry name" value="HEXAPEP_TRANSFERASES"/>
    <property type="match status" value="1"/>
</dbReference>
<evidence type="ECO:0000256" key="6">
    <source>
        <dbReference type="PIRSR" id="PIRSR620019-2"/>
    </source>
</evidence>
<dbReference type="GO" id="GO:0016746">
    <property type="term" value="F:acyltransferase activity"/>
    <property type="evidence" value="ECO:0007669"/>
    <property type="project" value="UniProtKB-KW"/>
</dbReference>
<evidence type="ECO:0000256" key="3">
    <source>
        <dbReference type="ARBA" id="ARBA00022737"/>
    </source>
</evidence>
<dbReference type="InterPro" id="IPR001451">
    <property type="entry name" value="Hexapep"/>
</dbReference>
<dbReference type="InterPro" id="IPR018357">
    <property type="entry name" value="Hexapep_transf_CS"/>
</dbReference>
<evidence type="ECO:0000256" key="5">
    <source>
        <dbReference type="PIRSR" id="PIRSR620019-1"/>
    </source>
</evidence>
<sequence length="210" mass="22464">MLIVGAKGFAKEVLEVCAQNDYLKDLVFYDDVSSDIEDRMYSRFPILKSESEAADYFNKNGKSFALGLGNPKARRLMTEKMIRIGGDLKSIISENARIGSFLTSIGKGSTILDGAIISSNCTIGIGCIIYYNSVVSHDCIVGDYSQVSPSATILGRCEIADNCFIGGNATILPDIKIGKNVIVAAGAVVTKDVPDNVMVAGIPAVIKKRI</sequence>
<dbReference type="Pfam" id="PF17836">
    <property type="entry name" value="PglD_N"/>
    <property type="match status" value="1"/>
</dbReference>
<feature type="site" description="Increases basicity of active site His" evidence="5">
    <location>
        <position position="138"/>
    </location>
</feature>
<dbReference type="InterPro" id="IPR041561">
    <property type="entry name" value="PglD_N"/>
</dbReference>
<dbReference type="PANTHER" id="PTHR43300">
    <property type="entry name" value="ACETYLTRANSFERASE"/>
    <property type="match status" value="1"/>
</dbReference>
<keyword evidence="4" id="KW-0012">Acyltransferase</keyword>
<evidence type="ECO:0000256" key="2">
    <source>
        <dbReference type="ARBA" id="ARBA00022679"/>
    </source>
</evidence>
<evidence type="ECO:0000259" key="7">
    <source>
        <dbReference type="Pfam" id="PF17836"/>
    </source>
</evidence>
<feature type="domain" description="PglD N-terminal" evidence="7">
    <location>
        <begin position="2"/>
        <end position="80"/>
    </location>
</feature>
<keyword evidence="9" id="KW-1185">Reference proteome</keyword>
<comment type="caution">
    <text evidence="8">The sequence shown here is derived from an EMBL/GenBank/DDBJ whole genome shotgun (WGS) entry which is preliminary data.</text>
</comment>
<evidence type="ECO:0000313" key="9">
    <source>
        <dbReference type="Proteomes" id="UP000257127"/>
    </source>
</evidence>
<accession>A0A3E1F1R3</accession>
<comment type="similarity">
    <text evidence="1">Belongs to the transferase hexapeptide repeat family.</text>
</comment>
<dbReference type="InterPro" id="IPR020019">
    <property type="entry name" value="AcTrfase_PglD-like"/>
</dbReference>
<protein>
    <submittedName>
        <fullName evidence="8">Hexapeptide transferase</fullName>
    </submittedName>
</protein>
<keyword evidence="3" id="KW-0677">Repeat</keyword>
<dbReference type="SUPFAM" id="SSF51161">
    <property type="entry name" value="Trimeric LpxA-like enzymes"/>
    <property type="match status" value="1"/>
</dbReference>
<dbReference type="InterPro" id="IPR050179">
    <property type="entry name" value="Trans_hexapeptide_repeat"/>
</dbReference>
<dbReference type="OrthoDB" id="708224at2"/>
<organism evidence="8 9">
    <name type="scientific">Brumimicrobium aurantiacum</name>
    <dbReference type="NCBI Taxonomy" id="1737063"/>
    <lineage>
        <taxon>Bacteria</taxon>
        <taxon>Pseudomonadati</taxon>
        <taxon>Bacteroidota</taxon>
        <taxon>Flavobacteriia</taxon>
        <taxon>Flavobacteriales</taxon>
        <taxon>Crocinitomicaceae</taxon>
        <taxon>Brumimicrobium</taxon>
    </lineage>
</organism>
<dbReference type="CDD" id="cd03360">
    <property type="entry name" value="LbH_AT_putative"/>
    <property type="match status" value="1"/>
</dbReference>
<evidence type="ECO:0000313" key="8">
    <source>
        <dbReference type="EMBL" id="RFC55745.1"/>
    </source>
</evidence>
<dbReference type="Proteomes" id="UP000257127">
    <property type="component" value="Unassembled WGS sequence"/>
</dbReference>
<reference evidence="8 9" key="1">
    <citation type="submission" date="2018-08" db="EMBL/GenBank/DDBJ databases">
        <title>The draft genome squence of Brumimicrobium sp. N62.</title>
        <authorList>
            <person name="Du Z.-J."/>
            <person name="Luo H.-R."/>
        </authorList>
    </citation>
    <scope>NUCLEOTIDE SEQUENCE [LARGE SCALE GENOMIC DNA]</scope>
    <source>
        <strain evidence="8 9">N62</strain>
    </source>
</reference>
<dbReference type="AlphaFoldDB" id="A0A3E1F1R3"/>
<dbReference type="Gene3D" id="2.160.10.10">
    <property type="entry name" value="Hexapeptide repeat proteins"/>
    <property type="match status" value="1"/>
</dbReference>
<gene>
    <name evidence="8" type="ORF">DXU93_02070</name>
</gene>
<feature type="active site" description="Proton acceptor" evidence="5">
    <location>
        <position position="137"/>
    </location>
</feature>
<evidence type="ECO:0000256" key="4">
    <source>
        <dbReference type="ARBA" id="ARBA00023315"/>
    </source>
</evidence>
<dbReference type="Gene3D" id="3.40.50.20">
    <property type="match status" value="1"/>
</dbReference>
<dbReference type="InterPro" id="IPR011004">
    <property type="entry name" value="Trimer_LpxA-like_sf"/>
</dbReference>
<name>A0A3E1F1R3_9FLAO</name>
<dbReference type="RefSeq" id="WP_116879580.1">
    <property type="nucleotide sequence ID" value="NZ_QURB01000001.1"/>
</dbReference>
<feature type="binding site" evidence="6">
    <location>
        <position position="69"/>
    </location>
    <ligand>
        <name>substrate</name>
    </ligand>
</feature>
<dbReference type="EMBL" id="QURB01000001">
    <property type="protein sequence ID" value="RFC55745.1"/>
    <property type="molecule type" value="Genomic_DNA"/>
</dbReference>
<evidence type="ECO:0000256" key="1">
    <source>
        <dbReference type="ARBA" id="ARBA00007274"/>
    </source>
</evidence>
<dbReference type="NCBIfam" id="TIGR03570">
    <property type="entry name" value="NeuD_NnaD"/>
    <property type="match status" value="1"/>
</dbReference>
<keyword evidence="2 8" id="KW-0808">Transferase</keyword>
<proteinExistence type="inferred from homology"/>